<dbReference type="EMBL" id="JAGTXO010000022">
    <property type="protein sequence ID" value="KAG8462113.1"/>
    <property type="molecule type" value="Genomic_DNA"/>
</dbReference>
<keyword evidence="3" id="KW-1185">Reference proteome</keyword>
<feature type="chain" id="PRO_5035294656" description="Thiaminase-2/PQQC domain-containing protein" evidence="1">
    <location>
        <begin position="39"/>
        <end position="358"/>
    </location>
</feature>
<dbReference type="OrthoDB" id="10257835at2759"/>
<dbReference type="Proteomes" id="UP000751190">
    <property type="component" value="Unassembled WGS sequence"/>
</dbReference>
<reference evidence="2" key="1">
    <citation type="submission" date="2021-05" db="EMBL/GenBank/DDBJ databases">
        <title>The genome of the haptophyte Pavlova lutheri (Diacronema luteri, Pavlovales) - a model for lipid biosynthesis in eukaryotic algae.</title>
        <authorList>
            <person name="Hulatt C.J."/>
            <person name="Posewitz M.C."/>
        </authorList>
    </citation>
    <scope>NUCLEOTIDE SEQUENCE</scope>
    <source>
        <strain evidence="2">NIVA-4/92</strain>
    </source>
</reference>
<dbReference type="AlphaFoldDB" id="A0A8J6CC33"/>
<dbReference type="InterPro" id="IPR016084">
    <property type="entry name" value="Haem_Oase-like_multi-hlx"/>
</dbReference>
<protein>
    <recommendedName>
        <fullName evidence="4">Thiaminase-2/PQQC domain-containing protein</fullName>
    </recommendedName>
</protein>
<dbReference type="Gene3D" id="1.20.910.10">
    <property type="entry name" value="Heme oxygenase-like"/>
    <property type="match status" value="1"/>
</dbReference>
<dbReference type="SUPFAM" id="SSF48613">
    <property type="entry name" value="Heme oxygenase-like"/>
    <property type="match status" value="1"/>
</dbReference>
<name>A0A8J6CC33_DIALT</name>
<sequence>MCALPTQPASTTRSRARRASAGARVALALLAVPSSVHAFELKPPIALREAAWPTFVSKVNRVVLNHPVVTSNAYTKWFARGVATDAEARDLTIQFSVFSNLFLEAQLAKIINAGSLEEMREGKEILANELGVVFNNKHHRVARAREPSALADGLDHELVSTEGSIEGGVFHFKAGHYEWLLDVGARLGVGFDAMGKRKHGCASTLHFCDALRVIYGSEHADTALAASFAVENWAAAGFWDELVEGWKGFNANREQRVPVGFWTHHAALEAQHADHTLDELKEVYLAGRVCDEDKFVADCGEMLDAVKVFWDGLDARRLGSAPPAPSKDYSVGGLGYKGDTPFGGPVGGAQRTAEQRQL</sequence>
<evidence type="ECO:0000313" key="2">
    <source>
        <dbReference type="EMBL" id="KAG8462113.1"/>
    </source>
</evidence>
<proteinExistence type="predicted"/>
<dbReference type="OMA" id="WAAAGFW"/>
<evidence type="ECO:0000256" key="1">
    <source>
        <dbReference type="SAM" id="SignalP"/>
    </source>
</evidence>
<evidence type="ECO:0008006" key="4">
    <source>
        <dbReference type="Google" id="ProtNLM"/>
    </source>
</evidence>
<keyword evidence="1" id="KW-0732">Signal</keyword>
<organism evidence="2 3">
    <name type="scientific">Diacronema lutheri</name>
    <name type="common">Unicellular marine alga</name>
    <name type="synonym">Monochrysis lutheri</name>
    <dbReference type="NCBI Taxonomy" id="2081491"/>
    <lineage>
        <taxon>Eukaryota</taxon>
        <taxon>Haptista</taxon>
        <taxon>Haptophyta</taxon>
        <taxon>Pavlovophyceae</taxon>
        <taxon>Pavlovales</taxon>
        <taxon>Pavlovaceae</taxon>
        <taxon>Diacronema</taxon>
    </lineage>
</organism>
<comment type="caution">
    <text evidence="2">The sequence shown here is derived from an EMBL/GenBank/DDBJ whole genome shotgun (WGS) entry which is preliminary data.</text>
</comment>
<accession>A0A8J6CC33</accession>
<feature type="signal peptide" evidence="1">
    <location>
        <begin position="1"/>
        <end position="38"/>
    </location>
</feature>
<gene>
    <name evidence="2" type="ORF">KFE25_011563</name>
</gene>
<evidence type="ECO:0000313" key="3">
    <source>
        <dbReference type="Proteomes" id="UP000751190"/>
    </source>
</evidence>